<sequence length="456" mass="52726">MKRNILRSLLLCTMVFGTTILTFTTPSFAYAQKPVTSDSLYQRPEQSPQIEEDTKDSRVIPVPKSPYRSWLAGWFSMSPSTRPAQLRHEYATHLQPIPLTHLSVANPLKQPRGIESMVEGYKLDEELFQQIQSRYPRIFRETHTDLEAHRITAEKIALTSVAIGETPSVGVLDKGPLSGLRRFMAPRKYWTPGWNSVIQFSQNYISSNWHKGGSSNLNLYSRQFFKLDYKKEKLSWNNELEWRLSIFTSPSDTVGRYRIADDLIRLHSNLGIQAVKNLFYTLDAEIRTQAFNMREENKTLALSGPLSPIVATVGLGLKYAYNYKSSTHYGRKAHFEVNLAPIAYDFRWTQRRDIDLARHGFKDGKTLYSAIGSMLRADLTWDFSQSLRWQSRFYYNTSYKRVETEWENALIFAFSKFFSTRVNLHLRFDDAASHGADLMSRIQVNQLLSFGFEMNI</sequence>
<name>C3J9B3_POREA</name>
<dbReference type="Proteomes" id="UP000004295">
    <property type="component" value="Unassembled WGS sequence"/>
</dbReference>
<feature type="chain" id="PRO_5002927995" description="Outer membrane insertion signal domain protein" evidence="1">
    <location>
        <begin position="30"/>
        <end position="456"/>
    </location>
</feature>
<dbReference type="InterPro" id="IPR021428">
    <property type="entry name" value="DUF3078"/>
</dbReference>
<dbReference type="GeneID" id="93366405"/>
<protein>
    <recommendedName>
        <fullName evidence="4">Outer membrane insertion signal domain protein</fullName>
    </recommendedName>
</protein>
<proteinExistence type="predicted"/>
<reference evidence="2 3" key="1">
    <citation type="submission" date="2009-04" db="EMBL/GenBank/DDBJ databases">
        <authorList>
            <person name="Sebastian Y."/>
            <person name="Madupu R."/>
            <person name="Durkin A.S."/>
            <person name="Torralba M."/>
            <person name="Methe B."/>
            <person name="Sutton G.G."/>
            <person name="Strausberg R.L."/>
            <person name="Nelson K.E."/>
        </authorList>
    </citation>
    <scope>NUCLEOTIDE SEQUENCE [LARGE SCALE GENOMIC DNA]</scope>
    <source>
        <strain evidence="3">ATCC 35406 / BCRC 14492 / JCM 8526 / NCTC 13058 / HG 370</strain>
    </source>
</reference>
<keyword evidence="1" id="KW-0732">Signal</keyword>
<accession>C3J9B3</accession>
<comment type="caution">
    <text evidence="2">The sequence shown here is derived from an EMBL/GenBank/DDBJ whole genome shotgun (WGS) entry which is preliminary data.</text>
</comment>
<dbReference type="EMBL" id="ACNN01000012">
    <property type="protein sequence ID" value="EEN83259.1"/>
    <property type="molecule type" value="Genomic_DNA"/>
</dbReference>
<dbReference type="eggNOG" id="COG3137">
    <property type="taxonomic scope" value="Bacteria"/>
</dbReference>
<feature type="signal peptide" evidence="1">
    <location>
        <begin position="1"/>
        <end position="29"/>
    </location>
</feature>
<dbReference type="STRING" id="553175.POREN0001_1054"/>
<evidence type="ECO:0000313" key="2">
    <source>
        <dbReference type="EMBL" id="EEN83259.1"/>
    </source>
</evidence>
<gene>
    <name evidence="2" type="ORF">POREN0001_1054</name>
</gene>
<organism evidence="2 3">
    <name type="scientific">Porphyromonas endodontalis (strain ATCC 35406 / DSM 24491 / JCM 8526 / CCUG 16442 / BCRC 14492 / NCTC 13058 / HG 370)</name>
    <name type="common">Bacteroides endodontalis</name>
    <dbReference type="NCBI Taxonomy" id="553175"/>
    <lineage>
        <taxon>Bacteria</taxon>
        <taxon>Pseudomonadati</taxon>
        <taxon>Bacteroidota</taxon>
        <taxon>Bacteroidia</taxon>
        <taxon>Bacteroidales</taxon>
        <taxon>Porphyromonadaceae</taxon>
        <taxon>Porphyromonas</taxon>
    </lineage>
</organism>
<evidence type="ECO:0008006" key="4">
    <source>
        <dbReference type="Google" id="ProtNLM"/>
    </source>
</evidence>
<keyword evidence="3" id="KW-1185">Reference proteome</keyword>
<dbReference type="AlphaFoldDB" id="C3J9B3"/>
<evidence type="ECO:0000313" key="3">
    <source>
        <dbReference type="Proteomes" id="UP000004295"/>
    </source>
</evidence>
<evidence type="ECO:0000256" key="1">
    <source>
        <dbReference type="SAM" id="SignalP"/>
    </source>
</evidence>
<dbReference type="Pfam" id="PF11276">
    <property type="entry name" value="DUF3078"/>
    <property type="match status" value="1"/>
</dbReference>
<dbReference type="RefSeq" id="WP_004332887.1">
    <property type="nucleotide sequence ID" value="NZ_ACNN01000012.1"/>
</dbReference>